<sequence>MVLVLRPPSSSLPPLVPGIERRTVLAARELGVAAVRIPALLRCRDGRIVVFAEARREGAGDTGPIEVIARTSADGTRWADPVVVATAPGRTMGNPVPIEAGDGAIVLLTTSNDAAVHEAEILAGSVPAASGRRVHLTRLSPDLARIGTCQDLTDQVKDPAWDWYATGPGHGVALADGRLVAAANHSRRDPDGRPHYAAHGLLSEDDGHSWSIAWTARSTAEAASPNESALALAPADGAPELLVTCRSEDPAGPRTRSIGRIDPALLRAGTALEATGRFAALAGFAGPRIQAGLAAAPPSLPGTGPRGGSGEAAAPEALLSAPVRAAARRDLVLHAIAGSACRPLALLHPGPAGYSDLAVADGEILVLVETGQERTHERIDLLRADLADIAAAVRPAPSKEQTP</sequence>
<dbReference type="Gene3D" id="2.120.10.10">
    <property type="match status" value="1"/>
</dbReference>
<keyword evidence="6" id="KW-1185">Reference proteome</keyword>
<dbReference type="EMBL" id="JDYK01000003">
    <property type="protein sequence ID" value="EWS82487.1"/>
    <property type="molecule type" value="Genomic_DNA"/>
</dbReference>
<dbReference type="GO" id="GO:0009313">
    <property type="term" value="P:oligosaccharide catabolic process"/>
    <property type="evidence" value="ECO:0007669"/>
    <property type="project" value="TreeGrafter"/>
</dbReference>
<dbReference type="GO" id="GO:0004308">
    <property type="term" value="F:exo-alpha-sialidase activity"/>
    <property type="evidence" value="ECO:0007669"/>
    <property type="project" value="UniProtKB-EC"/>
</dbReference>
<evidence type="ECO:0000313" key="6">
    <source>
        <dbReference type="Proteomes" id="UP000023067"/>
    </source>
</evidence>
<dbReference type="PANTHER" id="PTHR10628:SF30">
    <property type="entry name" value="EXO-ALPHA-SIALIDASE"/>
    <property type="match status" value="1"/>
</dbReference>
<evidence type="ECO:0000313" key="5">
    <source>
        <dbReference type="EMBL" id="EWS82487.1"/>
    </source>
</evidence>
<evidence type="ECO:0000256" key="3">
    <source>
        <dbReference type="ARBA" id="ARBA00012733"/>
    </source>
</evidence>
<dbReference type="InterPro" id="IPR036278">
    <property type="entry name" value="Sialidase_sf"/>
</dbReference>
<dbReference type="CDD" id="cd15482">
    <property type="entry name" value="Sialidase_non-viral"/>
    <property type="match status" value="1"/>
</dbReference>
<dbReference type="SUPFAM" id="SSF50939">
    <property type="entry name" value="Sialidases"/>
    <property type="match status" value="1"/>
</dbReference>
<dbReference type="OrthoDB" id="7294637at2"/>
<comment type="similarity">
    <text evidence="2">Belongs to the glycosyl hydrolase 33 family.</text>
</comment>
<gene>
    <name evidence="5" type="ORF">BF93_12530</name>
</gene>
<dbReference type="AlphaFoldDB" id="Z9JXH3"/>
<protein>
    <recommendedName>
        <fullName evidence="3">exo-alpha-sialidase</fullName>
        <ecNumber evidence="3">3.2.1.18</ecNumber>
    </recommendedName>
</protein>
<dbReference type="Pfam" id="PF13088">
    <property type="entry name" value="BNR_2"/>
    <property type="match status" value="1"/>
</dbReference>
<dbReference type="EC" id="3.2.1.18" evidence="3"/>
<reference evidence="5 6" key="1">
    <citation type="submission" date="2014-02" db="EMBL/GenBank/DDBJ databases">
        <title>Genome sequence of Brachybacterium phenoliresistens strain W13A50.</title>
        <authorList>
            <person name="Wang X."/>
        </authorList>
    </citation>
    <scope>NUCLEOTIDE SEQUENCE [LARGE SCALE GENOMIC DNA]</scope>
    <source>
        <strain evidence="5 6">W13A50</strain>
    </source>
</reference>
<dbReference type="GO" id="GO:0006689">
    <property type="term" value="P:ganglioside catabolic process"/>
    <property type="evidence" value="ECO:0007669"/>
    <property type="project" value="TreeGrafter"/>
</dbReference>
<dbReference type="HOGENOM" id="CLU_024620_1_0_11"/>
<evidence type="ECO:0000259" key="4">
    <source>
        <dbReference type="Pfam" id="PF13088"/>
    </source>
</evidence>
<comment type="caution">
    <text evidence="5">The sequence shown here is derived from an EMBL/GenBank/DDBJ whole genome shotgun (WGS) entry which is preliminary data.</text>
</comment>
<comment type="catalytic activity">
    <reaction evidence="1">
        <text>Hydrolysis of alpha-(2-&gt;3)-, alpha-(2-&gt;6)-, alpha-(2-&gt;8)- glycosidic linkages of terminal sialic acid residues in oligosaccharides, glycoproteins, glycolipids, colominic acid and synthetic substrates.</text>
        <dbReference type="EC" id="3.2.1.18"/>
    </reaction>
</comment>
<evidence type="ECO:0000256" key="2">
    <source>
        <dbReference type="ARBA" id="ARBA00009348"/>
    </source>
</evidence>
<dbReference type="STRING" id="396014.BF93_12530"/>
<dbReference type="InterPro" id="IPR011040">
    <property type="entry name" value="Sialidase"/>
</dbReference>
<feature type="domain" description="Sialidase" evidence="4">
    <location>
        <begin position="51"/>
        <end position="226"/>
    </location>
</feature>
<dbReference type="eggNOG" id="COG4409">
    <property type="taxonomic scope" value="Bacteria"/>
</dbReference>
<dbReference type="InterPro" id="IPR026856">
    <property type="entry name" value="Sialidase_fam"/>
</dbReference>
<dbReference type="GO" id="GO:0005737">
    <property type="term" value="C:cytoplasm"/>
    <property type="evidence" value="ECO:0007669"/>
    <property type="project" value="TreeGrafter"/>
</dbReference>
<accession>Z9JXH3</accession>
<dbReference type="PANTHER" id="PTHR10628">
    <property type="entry name" value="SIALIDASE"/>
    <property type="match status" value="1"/>
</dbReference>
<organism evidence="5 6">
    <name type="scientific">Brachybacterium phenoliresistens</name>
    <dbReference type="NCBI Taxonomy" id="396014"/>
    <lineage>
        <taxon>Bacteria</taxon>
        <taxon>Bacillati</taxon>
        <taxon>Actinomycetota</taxon>
        <taxon>Actinomycetes</taxon>
        <taxon>Micrococcales</taxon>
        <taxon>Dermabacteraceae</taxon>
        <taxon>Brachybacterium</taxon>
    </lineage>
</organism>
<evidence type="ECO:0000256" key="1">
    <source>
        <dbReference type="ARBA" id="ARBA00000427"/>
    </source>
</evidence>
<dbReference type="GO" id="GO:0016020">
    <property type="term" value="C:membrane"/>
    <property type="evidence" value="ECO:0007669"/>
    <property type="project" value="TreeGrafter"/>
</dbReference>
<dbReference type="Proteomes" id="UP000023067">
    <property type="component" value="Unassembled WGS sequence"/>
</dbReference>
<proteinExistence type="inferred from homology"/>
<dbReference type="PATRIC" id="fig|396014.3.peg.1013"/>
<name>Z9JXH3_9MICO</name>